<reference evidence="2" key="1">
    <citation type="journal article" date="2019" name="Int. J. Syst. Evol. Microbiol.">
        <title>The Global Catalogue of Microorganisms (GCM) 10K type strain sequencing project: providing services to taxonomists for standard genome sequencing and annotation.</title>
        <authorList>
            <consortium name="The Broad Institute Genomics Platform"/>
            <consortium name="The Broad Institute Genome Sequencing Center for Infectious Disease"/>
            <person name="Wu L."/>
            <person name="Ma J."/>
        </authorList>
    </citation>
    <scope>NUCLEOTIDE SEQUENCE [LARGE SCALE GENOMIC DNA]</scope>
    <source>
        <strain evidence="2">JCM 17804</strain>
    </source>
</reference>
<evidence type="ECO:0000313" key="2">
    <source>
        <dbReference type="Proteomes" id="UP001500975"/>
    </source>
</evidence>
<evidence type="ECO:0000313" key="1">
    <source>
        <dbReference type="EMBL" id="GAA4358130.1"/>
    </source>
</evidence>
<name>A0ABP8IFY1_9BURK</name>
<proteinExistence type="predicted"/>
<gene>
    <name evidence="1" type="ORF">GCM10023165_52770</name>
</gene>
<keyword evidence="2" id="KW-1185">Reference proteome</keyword>
<accession>A0ABP8IFY1</accession>
<sequence>MPATPHEFAALTAAFEKAHSRPARALAELLLVGNVALEGHDSLDGPIGDAFEEFVVNCAEQHGVSLADFKAAVTALGNLRATLDELDQLPE</sequence>
<organism evidence="1 2">
    <name type="scientific">Variovorax defluvii</name>
    <dbReference type="NCBI Taxonomy" id="913761"/>
    <lineage>
        <taxon>Bacteria</taxon>
        <taxon>Pseudomonadati</taxon>
        <taxon>Pseudomonadota</taxon>
        <taxon>Betaproteobacteria</taxon>
        <taxon>Burkholderiales</taxon>
        <taxon>Comamonadaceae</taxon>
        <taxon>Variovorax</taxon>
    </lineage>
</organism>
<comment type="caution">
    <text evidence="1">The sequence shown here is derived from an EMBL/GenBank/DDBJ whole genome shotgun (WGS) entry which is preliminary data.</text>
</comment>
<dbReference type="RefSeq" id="WP_345541739.1">
    <property type="nucleotide sequence ID" value="NZ_BAABGJ010000081.1"/>
</dbReference>
<dbReference type="EMBL" id="BAABGJ010000081">
    <property type="protein sequence ID" value="GAA4358130.1"/>
    <property type="molecule type" value="Genomic_DNA"/>
</dbReference>
<dbReference type="Proteomes" id="UP001500975">
    <property type="component" value="Unassembled WGS sequence"/>
</dbReference>
<protein>
    <submittedName>
        <fullName evidence="1">Uncharacterized protein</fullName>
    </submittedName>
</protein>